<keyword evidence="3" id="KW-1185">Reference proteome</keyword>
<organism evidence="2 3">
    <name type="scientific">Tetradesmus obliquus</name>
    <name type="common">Green alga</name>
    <name type="synonym">Acutodesmus obliquus</name>
    <dbReference type="NCBI Taxonomy" id="3088"/>
    <lineage>
        <taxon>Eukaryota</taxon>
        <taxon>Viridiplantae</taxon>
        <taxon>Chlorophyta</taxon>
        <taxon>core chlorophytes</taxon>
        <taxon>Chlorophyceae</taxon>
        <taxon>CS clade</taxon>
        <taxon>Sphaeropleales</taxon>
        <taxon>Scenedesmaceae</taxon>
        <taxon>Tetradesmus</taxon>
    </lineage>
</organism>
<feature type="compositionally biased region" description="Low complexity" evidence="1">
    <location>
        <begin position="129"/>
        <end position="144"/>
    </location>
</feature>
<protein>
    <submittedName>
        <fullName evidence="2">Uncharacterized protein</fullName>
    </submittedName>
</protein>
<dbReference type="Proteomes" id="UP001244341">
    <property type="component" value="Chromosome 2b"/>
</dbReference>
<proteinExistence type="predicted"/>
<feature type="compositionally biased region" description="Low complexity" evidence="1">
    <location>
        <begin position="151"/>
        <end position="161"/>
    </location>
</feature>
<accession>A0ABY8TNW8</accession>
<evidence type="ECO:0000256" key="1">
    <source>
        <dbReference type="SAM" id="MobiDB-lite"/>
    </source>
</evidence>
<feature type="region of interest" description="Disordered" evidence="1">
    <location>
        <begin position="129"/>
        <end position="179"/>
    </location>
</feature>
<gene>
    <name evidence="2" type="ORF">OEZ85_010982</name>
</gene>
<evidence type="ECO:0000313" key="2">
    <source>
        <dbReference type="EMBL" id="WIA10814.1"/>
    </source>
</evidence>
<reference evidence="2 3" key="1">
    <citation type="submission" date="2023-05" db="EMBL/GenBank/DDBJ databases">
        <title>A 100% complete, gapless, phased diploid assembly of the Scenedesmus obliquus UTEX 3031 genome.</title>
        <authorList>
            <person name="Biondi T.C."/>
            <person name="Hanschen E.R."/>
            <person name="Kwon T."/>
            <person name="Eng W."/>
            <person name="Kruse C.P.S."/>
            <person name="Koehler S.I."/>
            <person name="Kunde Y."/>
            <person name="Gleasner C.D."/>
            <person name="You Mak K.T."/>
            <person name="Polle J."/>
            <person name="Hovde B.T."/>
            <person name="Starkenburg S.R."/>
        </authorList>
    </citation>
    <scope>NUCLEOTIDE SEQUENCE [LARGE SCALE GENOMIC DNA]</scope>
    <source>
        <strain evidence="2 3">DOE0152z</strain>
    </source>
</reference>
<evidence type="ECO:0000313" key="3">
    <source>
        <dbReference type="Proteomes" id="UP001244341"/>
    </source>
</evidence>
<dbReference type="EMBL" id="CP126209">
    <property type="protein sequence ID" value="WIA10814.1"/>
    <property type="molecule type" value="Genomic_DNA"/>
</dbReference>
<name>A0ABY8TNW8_TETOB</name>
<sequence>MITYQKIMCCILPGSHDLVLALYKGNILRVRARDSSLIISSNGIPSHTLLQRLCQALKPLDLAVRSSTGSKVERGDWFVEHRSNKEFVCKFDAASCEPVEIKGRAGHNARQLVASVYGVTLPEAAAAAAAGDSSSSSSSAPSSEVSEDCCSDASSSSLTPSLDEHERSTAASSSSSSSMYDTVWGPSLFYTPTPVAAACPTAGVHGGAAAEEGTWRAPPHNNNNGFLPPPVAPPHNNNGFLPPLVAPPHNNGFLPPLVAAAEEGNGFVPPHLVAAAAEEGNGFVPPLVAAAAAEEGSPLVAAACHTAGVNHDGEEHQL</sequence>